<dbReference type="SUPFAM" id="SSF160544">
    <property type="entry name" value="EscU C-terminal domain-like"/>
    <property type="match status" value="1"/>
</dbReference>
<protein>
    <submittedName>
        <fullName evidence="1">Uncharacterized protein</fullName>
    </submittedName>
</protein>
<keyword evidence="2" id="KW-1185">Reference proteome</keyword>
<comment type="caution">
    <text evidence="1">The sequence shown here is derived from an EMBL/GenBank/DDBJ whole genome shotgun (WGS) entry which is preliminary data.</text>
</comment>
<accession>A0A2N0Z6P1</accession>
<dbReference type="PANTHER" id="PTHR30531">
    <property type="entry name" value="FLAGELLAR BIOSYNTHETIC PROTEIN FLHB"/>
    <property type="match status" value="1"/>
</dbReference>
<dbReference type="GO" id="GO:0009306">
    <property type="term" value="P:protein secretion"/>
    <property type="evidence" value="ECO:0007669"/>
    <property type="project" value="InterPro"/>
</dbReference>
<gene>
    <name evidence="1" type="ORF">CWS01_02680</name>
</gene>
<dbReference type="RefSeq" id="WP_101175506.1">
    <property type="nucleotide sequence ID" value="NZ_PISE01000006.1"/>
</dbReference>
<dbReference type="InterPro" id="IPR006135">
    <property type="entry name" value="T3SS_substrate_exporter"/>
</dbReference>
<reference evidence="1 2" key="1">
    <citation type="journal article" date="2003" name="Int. J. Syst. Evol. Microbiol.">
        <title>Bacillus nealsonii sp. nov., isolated from a spacecraft-assembly facility, whose spores are gamma-radiation resistant.</title>
        <authorList>
            <person name="Venkateswaran K."/>
            <person name="Kempf M."/>
            <person name="Chen F."/>
            <person name="Satomi M."/>
            <person name="Nicholson W."/>
            <person name="Kern R."/>
        </authorList>
    </citation>
    <scope>NUCLEOTIDE SEQUENCE [LARGE SCALE GENOMIC DNA]</scope>
    <source>
        <strain evidence="1 2">FO-92</strain>
    </source>
</reference>
<proteinExistence type="predicted"/>
<organism evidence="1 2">
    <name type="scientific">Niallia nealsonii</name>
    <dbReference type="NCBI Taxonomy" id="115979"/>
    <lineage>
        <taxon>Bacteria</taxon>
        <taxon>Bacillati</taxon>
        <taxon>Bacillota</taxon>
        <taxon>Bacilli</taxon>
        <taxon>Bacillales</taxon>
        <taxon>Bacillaceae</taxon>
        <taxon>Niallia</taxon>
    </lineage>
</organism>
<sequence>MKQEKKEKRQEAVALSYNKHTQDAPIVVAKGGGLIAETIIEKAKENGVPIQEDPSLVELLSKLNIQEKIPEDLYQAVAEVFAFIYKMDQEYEQTKQKKN</sequence>
<dbReference type="Gene3D" id="3.40.1690.10">
    <property type="entry name" value="secretion proteins EscU"/>
    <property type="match status" value="1"/>
</dbReference>
<dbReference type="PANTHER" id="PTHR30531:SF12">
    <property type="entry name" value="FLAGELLAR BIOSYNTHETIC PROTEIN FLHB"/>
    <property type="match status" value="1"/>
</dbReference>
<dbReference type="EMBL" id="PISE01000006">
    <property type="protein sequence ID" value="PKG25185.1"/>
    <property type="molecule type" value="Genomic_DNA"/>
</dbReference>
<dbReference type="Pfam" id="PF01312">
    <property type="entry name" value="Bac_export_2"/>
    <property type="match status" value="1"/>
</dbReference>
<evidence type="ECO:0000313" key="2">
    <source>
        <dbReference type="Proteomes" id="UP000233375"/>
    </source>
</evidence>
<dbReference type="GO" id="GO:0005886">
    <property type="term" value="C:plasma membrane"/>
    <property type="evidence" value="ECO:0007669"/>
    <property type="project" value="TreeGrafter"/>
</dbReference>
<dbReference type="OrthoDB" id="5244399at2"/>
<dbReference type="InterPro" id="IPR029025">
    <property type="entry name" value="T3SS_substrate_exporter_C"/>
</dbReference>
<dbReference type="Proteomes" id="UP000233375">
    <property type="component" value="Unassembled WGS sequence"/>
</dbReference>
<dbReference type="AlphaFoldDB" id="A0A2N0Z6P1"/>
<name>A0A2N0Z6P1_9BACI</name>
<evidence type="ECO:0000313" key="1">
    <source>
        <dbReference type="EMBL" id="PKG25185.1"/>
    </source>
</evidence>